<feature type="transmembrane region" description="Helical" evidence="2">
    <location>
        <begin position="449"/>
        <end position="470"/>
    </location>
</feature>
<keyword evidence="4" id="KW-1185">Reference proteome</keyword>
<name>F4H4E4_CELFA</name>
<dbReference type="AlphaFoldDB" id="F4H4E4"/>
<feature type="transmembrane region" description="Helical" evidence="2">
    <location>
        <begin position="382"/>
        <end position="399"/>
    </location>
</feature>
<accession>F4H4E4</accession>
<feature type="transmembrane region" description="Helical" evidence="2">
    <location>
        <begin position="255"/>
        <end position="278"/>
    </location>
</feature>
<feature type="transmembrane region" description="Helical" evidence="2">
    <location>
        <begin position="132"/>
        <end position="152"/>
    </location>
</feature>
<evidence type="ECO:0000256" key="1">
    <source>
        <dbReference type="SAM" id="MobiDB-lite"/>
    </source>
</evidence>
<feature type="transmembrane region" description="Helical" evidence="2">
    <location>
        <begin position="211"/>
        <end position="235"/>
    </location>
</feature>
<feature type="transmembrane region" description="Helical" evidence="2">
    <location>
        <begin position="712"/>
        <end position="735"/>
    </location>
</feature>
<dbReference type="eggNOG" id="COG4485">
    <property type="taxonomic scope" value="Bacteria"/>
</dbReference>
<feature type="transmembrane region" description="Helical" evidence="2">
    <location>
        <begin position="44"/>
        <end position="63"/>
    </location>
</feature>
<dbReference type="KEGG" id="cfi:Celf_2494"/>
<reference evidence="3 4" key="1">
    <citation type="submission" date="2011-04" db="EMBL/GenBank/DDBJ databases">
        <title>Complete sequence of Cellulomonas fimi ATCC 484.</title>
        <authorList>
            <consortium name="US DOE Joint Genome Institute"/>
            <person name="Lucas S."/>
            <person name="Han J."/>
            <person name="Lapidus A."/>
            <person name="Cheng J.-F."/>
            <person name="Goodwin L."/>
            <person name="Pitluck S."/>
            <person name="Peters L."/>
            <person name="Chertkov O."/>
            <person name="Detter J.C."/>
            <person name="Han C."/>
            <person name="Tapia R."/>
            <person name="Land M."/>
            <person name="Hauser L."/>
            <person name="Kyrpides N."/>
            <person name="Ivanova N."/>
            <person name="Ovchinnikova G."/>
            <person name="Pagani I."/>
            <person name="Mead D."/>
            <person name="Brumm P."/>
            <person name="Woyke T."/>
        </authorList>
    </citation>
    <scope>NUCLEOTIDE SEQUENCE [LARGE SCALE GENOMIC DNA]</scope>
    <source>
        <strain evidence="4">ATCC 484 / DSM 20113 / JCM 1341 / NBRC 15513 / NCIMB 8980 / NCTC 7547</strain>
    </source>
</reference>
<feature type="compositionally biased region" description="Low complexity" evidence="1">
    <location>
        <begin position="742"/>
        <end position="774"/>
    </location>
</feature>
<keyword evidence="2" id="KW-0472">Membrane</keyword>
<feature type="transmembrane region" description="Helical" evidence="2">
    <location>
        <begin position="477"/>
        <end position="495"/>
    </location>
</feature>
<evidence type="ECO:0000256" key="2">
    <source>
        <dbReference type="SAM" id="Phobius"/>
    </source>
</evidence>
<evidence type="ECO:0000313" key="3">
    <source>
        <dbReference type="EMBL" id="AEE46620.1"/>
    </source>
</evidence>
<feature type="transmembrane region" description="Helical" evidence="2">
    <location>
        <begin position="318"/>
        <end position="334"/>
    </location>
</feature>
<feature type="region of interest" description="Disordered" evidence="1">
    <location>
        <begin position="740"/>
        <end position="784"/>
    </location>
</feature>
<dbReference type="STRING" id="590998.Celf_2494"/>
<keyword evidence="2" id="KW-1133">Transmembrane helix</keyword>
<proteinExistence type="predicted"/>
<feature type="transmembrane region" description="Helical" evidence="2">
    <location>
        <begin position="424"/>
        <end position="443"/>
    </location>
</feature>
<keyword evidence="2" id="KW-0812">Transmembrane</keyword>
<evidence type="ECO:0000313" key="4">
    <source>
        <dbReference type="Proteomes" id="UP000008460"/>
    </source>
</evidence>
<dbReference type="EMBL" id="CP002666">
    <property type="protein sequence ID" value="AEE46620.1"/>
    <property type="molecule type" value="Genomic_DNA"/>
</dbReference>
<dbReference type="HOGENOM" id="CLU_357422_0_0_11"/>
<protein>
    <submittedName>
        <fullName evidence="3">Uncharacterized protein</fullName>
    </submittedName>
</protein>
<feature type="transmembrane region" description="Helical" evidence="2">
    <location>
        <begin position="159"/>
        <end position="179"/>
    </location>
</feature>
<dbReference type="RefSeq" id="WP_013771646.1">
    <property type="nucleotide sequence ID" value="NC_015514.1"/>
</dbReference>
<organism evidence="3 4">
    <name type="scientific">Cellulomonas fimi (strain ATCC 484 / DSM 20113 / JCM 1341 / CCUG 24087 / LMG 16345 / NBRC 15513 / NCIMB 8980 / NCTC 7547 / NRS-133)</name>
    <dbReference type="NCBI Taxonomy" id="590998"/>
    <lineage>
        <taxon>Bacteria</taxon>
        <taxon>Bacillati</taxon>
        <taxon>Actinomycetota</taxon>
        <taxon>Actinomycetes</taxon>
        <taxon>Micrococcales</taxon>
        <taxon>Cellulomonadaceae</taxon>
        <taxon>Cellulomonas</taxon>
    </lineage>
</organism>
<feature type="transmembrane region" description="Helical" evidence="2">
    <location>
        <begin position="341"/>
        <end position="362"/>
    </location>
</feature>
<gene>
    <name evidence="3" type="ordered locus">Celf_2494</name>
</gene>
<sequence>MTHPATGVDGGGPVGAAAGAGRARGAWRTVRGAVLRAPVGVREAAVVAAVVVALQVLTFARYYTGATLPPWDFQSHYTTEAFAWWHDGGFFRPVAWLPYLWGGYPGVVNLQNSSFYLPVGAMNLLGLFDQHAAAVLSALHVAFGAVGAYVFARAWRLRPAAALTALVLWHFAAGFYSNASHLDIMRAYAWLPWVLLVTSPRWPWRRPWAPAVAVLLLWQALLGTYPGILIATLYVGLTWVVLHQVTSRPALRDHLLPLAVAGGLAVLMTALRFVPAFLARGAGVPGDGDVSAWSWTMLGTLWFSYADNTIPNDVTMRSLFLPAPALAAAAFVAWRRPLARVAAATGAVAVVLGAPGTPWSGLVAQLPGLDVSRFRFSDFKPFVLFVVVVLAAVGIDEILTRRRAREAGTAGTAVTDAPLGRGRLVALGVLVVTAAVIGAAGPFRLTDWGAQTALLAASAVLLVLACRPLLAGRLRVVVGAVPVVAAVSGLLWAYGTPTPWSVSRADIEQVVFGAPVADVIASRPADLSAEQRPARTHAVPTDIAPTVFDVFSNGSGRVFYSGGLSVDGYANLKGTPTFEQILASLQDDRTRPDAWAFWLAPGLVVATDGDALPDAAVTETCVQEGTCGSLDVRPVSYSPSPELVYDVDAGSATTVAFNEAYYDGWRVEACPADEGACRTLPVRAGDGGQLVTDLPAGRWQLTATYALPGMRAAWLMFAAGLAGVVGWTALTVLAARRRRATAADAPGTDATGTDAPRTDATGTDAPTGDAPGTGRAPDRAGRPA</sequence>
<dbReference type="Proteomes" id="UP000008460">
    <property type="component" value="Chromosome"/>
</dbReference>